<dbReference type="PRINTS" id="PR00038">
    <property type="entry name" value="HTHLUXR"/>
</dbReference>
<sequence length="99" mass="11206">MELVQSTRMAPTCMVHVRGRRVNSRTPRLSAREIEVLLTWLRADSKQEVALELRVGVGTVNTHISRIRTKYINVGRPAPTKAALFARAIQDGHTTLDEW</sequence>
<dbReference type="Gene3D" id="1.10.10.10">
    <property type="entry name" value="Winged helix-like DNA-binding domain superfamily/Winged helix DNA-binding domain"/>
    <property type="match status" value="1"/>
</dbReference>
<dbReference type="InterPro" id="IPR000792">
    <property type="entry name" value="Tscrpt_reg_LuxR_C"/>
</dbReference>
<evidence type="ECO:0000313" key="2">
    <source>
        <dbReference type="EMBL" id="TYQ05233.1"/>
    </source>
</evidence>
<dbReference type="SMART" id="SM00421">
    <property type="entry name" value="HTH_LUXR"/>
    <property type="match status" value="1"/>
</dbReference>
<proteinExistence type="predicted"/>
<comment type="caution">
    <text evidence="2">The sequence shown here is derived from an EMBL/GenBank/DDBJ whole genome shotgun (WGS) entry which is preliminary data.</text>
</comment>
<accession>A0A652YSC0</accession>
<reference evidence="2" key="1">
    <citation type="submission" date="2019-07" db="EMBL/GenBank/DDBJ databases">
        <title>Genomic Encyclopedia of Type Strains, Phase IV (KMG-IV): sequencing the most valuable type-strain genomes for metagenomic binning, comparative biology and taxonomic classification.</title>
        <authorList>
            <person name="Goeker M."/>
        </authorList>
    </citation>
    <scope>NUCLEOTIDE SEQUENCE</scope>
    <source>
        <strain evidence="2">DSM 44596</strain>
    </source>
</reference>
<gene>
    <name evidence="2" type="ORF">FNL38_103584</name>
</gene>
<evidence type="ECO:0000259" key="1">
    <source>
        <dbReference type="SMART" id="SM00421"/>
    </source>
</evidence>
<dbReference type="EMBL" id="VNIQ01000003">
    <property type="protein sequence ID" value="TYQ05233.1"/>
    <property type="molecule type" value="Genomic_DNA"/>
</dbReference>
<dbReference type="Pfam" id="PF00196">
    <property type="entry name" value="GerE"/>
    <property type="match status" value="1"/>
</dbReference>
<organism evidence="2">
    <name type="scientific">Nocardia globerula</name>
    <dbReference type="NCBI Taxonomy" id="1818"/>
    <lineage>
        <taxon>Bacteria</taxon>
        <taxon>Bacillati</taxon>
        <taxon>Actinomycetota</taxon>
        <taxon>Actinomycetes</taxon>
        <taxon>Mycobacteriales</taxon>
        <taxon>Nocardiaceae</taxon>
        <taxon>Nocardia</taxon>
    </lineage>
</organism>
<dbReference type="InterPro" id="IPR016032">
    <property type="entry name" value="Sig_transdc_resp-reg_C-effctor"/>
</dbReference>
<dbReference type="GO" id="GO:0006355">
    <property type="term" value="P:regulation of DNA-templated transcription"/>
    <property type="evidence" value="ECO:0007669"/>
    <property type="project" value="InterPro"/>
</dbReference>
<keyword evidence="2" id="KW-0238">DNA-binding</keyword>
<dbReference type="InterPro" id="IPR036388">
    <property type="entry name" value="WH-like_DNA-bd_sf"/>
</dbReference>
<dbReference type="AlphaFoldDB" id="A0A652YSC0"/>
<feature type="domain" description="HTH luxR-type" evidence="1">
    <location>
        <begin position="26"/>
        <end position="83"/>
    </location>
</feature>
<dbReference type="GO" id="GO:0003677">
    <property type="term" value="F:DNA binding"/>
    <property type="evidence" value="ECO:0007669"/>
    <property type="project" value="UniProtKB-KW"/>
</dbReference>
<protein>
    <submittedName>
        <fullName evidence="2">DNA-binding CsgD family transcriptional regulator</fullName>
    </submittedName>
</protein>
<name>A0A652YSC0_NOCGL</name>
<dbReference type="SUPFAM" id="SSF46894">
    <property type="entry name" value="C-terminal effector domain of the bipartite response regulators"/>
    <property type="match status" value="1"/>
</dbReference>